<dbReference type="Pfam" id="PF09836">
    <property type="entry name" value="DUF2063"/>
    <property type="match status" value="1"/>
</dbReference>
<dbReference type="GO" id="GO:0003677">
    <property type="term" value="F:DNA binding"/>
    <property type="evidence" value="ECO:0007669"/>
    <property type="project" value="UniProtKB-KW"/>
</dbReference>
<sequence>MPWRGRLGLPGDFYPPLPGRADFASALTDAGVSMPDGIIGPDGAPAPKRFNVYRNNVMSSLSEALAQSYPALSNLLGEDYFKAMARVLIAQHLPQSAVLLSYGAEMPEFIEAFPPLAAYPYLADVARLEWAWLRAYHASDCAPLAVEALSSRAPDQLGTLKLCLHPAAALISSRYPIVAILSQNRVAQSGRMDREAGKTSIDMSLSQVALVTRPDLAVHVEALDPASAVFFQALADGKALGFAAEHALAAHSDFDLTVCLRKVLETGAFIAAGGKA</sequence>
<dbReference type="EMBL" id="JAFLNF010000008">
    <property type="protein sequence ID" value="MBO0346981.1"/>
    <property type="molecule type" value="Genomic_DNA"/>
</dbReference>
<dbReference type="InterPro" id="IPR044922">
    <property type="entry name" value="DUF2063_N_sf"/>
</dbReference>
<evidence type="ECO:0000259" key="1">
    <source>
        <dbReference type="Pfam" id="PF09836"/>
    </source>
</evidence>
<dbReference type="Proteomes" id="UP000664779">
    <property type="component" value="Unassembled WGS sequence"/>
</dbReference>
<dbReference type="InterPro" id="IPR018640">
    <property type="entry name" value="DUF2063"/>
</dbReference>
<evidence type="ECO:0000313" key="2">
    <source>
        <dbReference type="EMBL" id="MBO0346981.1"/>
    </source>
</evidence>
<accession>A0A939ES93</accession>
<protein>
    <submittedName>
        <fullName evidence="2">DNA-binding domain-containing protein</fullName>
    </submittedName>
</protein>
<reference evidence="2" key="1">
    <citation type="submission" date="2021-03" db="EMBL/GenBank/DDBJ databases">
        <title>Roseibium sp. CAU 1637 isolated from Incheon.</title>
        <authorList>
            <person name="Kim W."/>
        </authorList>
    </citation>
    <scope>NUCLEOTIDE SEQUENCE</scope>
    <source>
        <strain evidence="2">CAU 1637</strain>
    </source>
</reference>
<name>A0A939ES93_9HYPH</name>
<keyword evidence="2" id="KW-0238">DNA-binding</keyword>
<evidence type="ECO:0000313" key="3">
    <source>
        <dbReference type="Proteomes" id="UP000664779"/>
    </source>
</evidence>
<dbReference type="Gene3D" id="1.10.150.690">
    <property type="entry name" value="DUF2063"/>
    <property type="match status" value="1"/>
</dbReference>
<dbReference type="AlphaFoldDB" id="A0A939ES93"/>
<keyword evidence="3" id="KW-1185">Reference proteome</keyword>
<proteinExistence type="predicted"/>
<feature type="domain" description="Putative DNA-binding" evidence="1">
    <location>
        <begin position="22"/>
        <end position="110"/>
    </location>
</feature>
<gene>
    <name evidence="2" type="ORF">J0X15_17275</name>
</gene>
<organism evidence="2 3">
    <name type="scientific">Roseibium limicola</name>
    <dbReference type="NCBI Taxonomy" id="2816037"/>
    <lineage>
        <taxon>Bacteria</taxon>
        <taxon>Pseudomonadati</taxon>
        <taxon>Pseudomonadota</taxon>
        <taxon>Alphaproteobacteria</taxon>
        <taxon>Hyphomicrobiales</taxon>
        <taxon>Stappiaceae</taxon>
        <taxon>Roseibium</taxon>
    </lineage>
</organism>
<comment type="caution">
    <text evidence="2">The sequence shown here is derived from an EMBL/GenBank/DDBJ whole genome shotgun (WGS) entry which is preliminary data.</text>
</comment>